<organism evidence="2 3">
    <name type="scientific">Phytophthora lilii</name>
    <dbReference type="NCBI Taxonomy" id="2077276"/>
    <lineage>
        <taxon>Eukaryota</taxon>
        <taxon>Sar</taxon>
        <taxon>Stramenopiles</taxon>
        <taxon>Oomycota</taxon>
        <taxon>Peronosporomycetes</taxon>
        <taxon>Peronosporales</taxon>
        <taxon>Peronosporaceae</taxon>
        <taxon>Phytophthora</taxon>
    </lineage>
</organism>
<evidence type="ECO:0000313" key="2">
    <source>
        <dbReference type="EMBL" id="GMF24205.1"/>
    </source>
</evidence>
<protein>
    <submittedName>
        <fullName evidence="2">Unnamed protein product</fullName>
    </submittedName>
</protein>
<evidence type="ECO:0000256" key="1">
    <source>
        <dbReference type="SAM" id="MobiDB-lite"/>
    </source>
</evidence>
<comment type="caution">
    <text evidence="2">The sequence shown here is derived from an EMBL/GenBank/DDBJ whole genome shotgun (WGS) entry which is preliminary data.</text>
</comment>
<dbReference type="Proteomes" id="UP001165083">
    <property type="component" value="Unassembled WGS sequence"/>
</dbReference>
<accession>A0A9W6U1Q0</accession>
<dbReference type="AlphaFoldDB" id="A0A9W6U1Q0"/>
<evidence type="ECO:0000313" key="3">
    <source>
        <dbReference type="Proteomes" id="UP001165083"/>
    </source>
</evidence>
<feature type="compositionally biased region" description="Basic residues" evidence="1">
    <location>
        <begin position="101"/>
        <end position="111"/>
    </location>
</feature>
<gene>
    <name evidence="2" type="ORF">Plil01_000988000</name>
</gene>
<name>A0A9W6U1Q0_9STRA</name>
<proteinExistence type="predicted"/>
<feature type="compositionally biased region" description="Low complexity" evidence="1">
    <location>
        <begin position="112"/>
        <end position="124"/>
    </location>
</feature>
<reference evidence="2" key="1">
    <citation type="submission" date="2023-04" db="EMBL/GenBank/DDBJ databases">
        <title>Phytophthora lilii NBRC 32176.</title>
        <authorList>
            <person name="Ichikawa N."/>
            <person name="Sato H."/>
            <person name="Tonouchi N."/>
        </authorList>
    </citation>
    <scope>NUCLEOTIDE SEQUENCE</scope>
    <source>
        <strain evidence="2">NBRC 32176</strain>
    </source>
</reference>
<feature type="region of interest" description="Disordered" evidence="1">
    <location>
        <begin position="143"/>
        <end position="168"/>
    </location>
</feature>
<sequence length="269" mass="28865">MARLASLYRNAPSAPSRLFNTRELAGWGRHSLCAMPHALQQASNAASFFPTAKELSSGVQWFRDHPVLAAAAATAVSVITYLNALELPEADAELADEPAARPRRPPVRRRGSPSLSRRGSGAASDGKLSAAVSWCDEHGGSLTQVFEHDTPPPCGRGRRLDDSDSDDELDDVAEGFEDAFQQHRALTDVLRKSVTQQQLDVAVGAGAANDSEADAAQTESPQWGWYVPITPPQDQFHPTGRESAVVAPCPPGQPVDVKTMRRTTSGHIP</sequence>
<feature type="region of interest" description="Disordered" evidence="1">
    <location>
        <begin position="95"/>
        <end position="124"/>
    </location>
</feature>
<dbReference type="OrthoDB" id="159944at2759"/>
<dbReference type="EMBL" id="BSXW01000507">
    <property type="protein sequence ID" value="GMF24205.1"/>
    <property type="molecule type" value="Genomic_DNA"/>
</dbReference>
<feature type="region of interest" description="Disordered" evidence="1">
    <location>
        <begin position="231"/>
        <end position="269"/>
    </location>
</feature>
<keyword evidence="3" id="KW-1185">Reference proteome</keyword>